<feature type="compositionally biased region" description="Basic residues" evidence="1">
    <location>
        <begin position="30"/>
        <end position="39"/>
    </location>
</feature>
<proteinExistence type="predicted"/>
<keyword evidence="3" id="KW-1185">Reference proteome</keyword>
<protein>
    <submittedName>
        <fullName evidence="2">Uncharacterized protein</fullName>
    </submittedName>
</protein>
<name>A0A8K0CSD0_IGNLU</name>
<feature type="region of interest" description="Disordered" evidence="1">
    <location>
        <begin position="1"/>
        <end position="45"/>
    </location>
</feature>
<sequence>MDRGTNEGNGHSDTKTRPKMTRRTLQWRPRAYKRSRGRPNTRWWDDIQRGGGVQWMTQATDRKRGNDLGKAYILQWMETGYS</sequence>
<evidence type="ECO:0000313" key="3">
    <source>
        <dbReference type="Proteomes" id="UP000801492"/>
    </source>
</evidence>
<evidence type="ECO:0000313" key="2">
    <source>
        <dbReference type="EMBL" id="KAF2890462.1"/>
    </source>
</evidence>
<accession>A0A8K0CSD0</accession>
<organism evidence="2 3">
    <name type="scientific">Ignelater luminosus</name>
    <name type="common">Cucubano</name>
    <name type="synonym">Pyrophorus luminosus</name>
    <dbReference type="NCBI Taxonomy" id="2038154"/>
    <lineage>
        <taxon>Eukaryota</taxon>
        <taxon>Metazoa</taxon>
        <taxon>Ecdysozoa</taxon>
        <taxon>Arthropoda</taxon>
        <taxon>Hexapoda</taxon>
        <taxon>Insecta</taxon>
        <taxon>Pterygota</taxon>
        <taxon>Neoptera</taxon>
        <taxon>Endopterygota</taxon>
        <taxon>Coleoptera</taxon>
        <taxon>Polyphaga</taxon>
        <taxon>Elateriformia</taxon>
        <taxon>Elateroidea</taxon>
        <taxon>Elateridae</taxon>
        <taxon>Agrypninae</taxon>
        <taxon>Pyrophorini</taxon>
        <taxon>Ignelater</taxon>
    </lineage>
</organism>
<reference evidence="2" key="1">
    <citation type="submission" date="2019-08" db="EMBL/GenBank/DDBJ databases">
        <title>The genome of the North American firefly Photinus pyralis.</title>
        <authorList>
            <consortium name="Photinus pyralis genome working group"/>
            <person name="Fallon T.R."/>
            <person name="Sander Lower S.E."/>
            <person name="Weng J.-K."/>
        </authorList>
    </citation>
    <scope>NUCLEOTIDE SEQUENCE</scope>
    <source>
        <strain evidence="2">TRF0915ILg1</strain>
        <tissue evidence="2">Whole body</tissue>
    </source>
</reference>
<dbReference type="EMBL" id="VTPC01052010">
    <property type="protein sequence ID" value="KAF2890462.1"/>
    <property type="molecule type" value="Genomic_DNA"/>
</dbReference>
<dbReference type="AlphaFoldDB" id="A0A8K0CSD0"/>
<comment type="caution">
    <text evidence="2">The sequence shown here is derived from an EMBL/GenBank/DDBJ whole genome shotgun (WGS) entry which is preliminary data.</text>
</comment>
<dbReference type="OrthoDB" id="6757013at2759"/>
<feature type="compositionally biased region" description="Basic and acidic residues" evidence="1">
    <location>
        <begin position="1"/>
        <end position="16"/>
    </location>
</feature>
<evidence type="ECO:0000256" key="1">
    <source>
        <dbReference type="SAM" id="MobiDB-lite"/>
    </source>
</evidence>
<dbReference type="Proteomes" id="UP000801492">
    <property type="component" value="Unassembled WGS sequence"/>
</dbReference>
<gene>
    <name evidence="2" type="ORF">ILUMI_15711</name>
</gene>